<protein>
    <submittedName>
        <fullName evidence="4">BEACH domain-containing protein</fullName>
    </submittedName>
</protein>
<sequence length="104" mass="11486">MTKEIEENPEVTGVLEPSTNDETEKEVKQIEEDEERENAEVGFCSYGSKQHLFRLKPLGNVVKSNLDFQHTACTSGSQMTAVSGTSTMFGRAVVPETAIVMEKC</sequence>
<dbReference type="AlphaFoldDB" id="A0A183D611"/>
<organism evidence="4">
    <name type="scientific">Gongylonema pulchrum</name>
    <dbReference type="NCBI Taxonomy" id="637853"/>
    <lineage>
        <taxon>Eukaryota</taxon>
        <taxon>Metazoa</taxon>
        <taxon>Ecdysozoa</taxon>
        <taxon>Nematoda</taxon>
        <taxon>Chromadorea</taxon>
        <taxon>Rhabditida</taxon>
        <taxon>Spirurina</taxon>
        <taxon>Spiruromorpha</taxon>
        <taxon>Spiruroidea</taxon>
        <taxon>Gongylonematidae</taxon>
        <taxon>Gongylonema</taxon>
    </lineage>
</organism>
<evidence type="ECO:0000256" key="1">
    <source>
        <dbReference type="SAM" id="MobiDB-lite"/>
    </source>
</evidence>
<dbReference type="EMBL" id="UYRT01007579">
    <property type="protein sequence ID" value="VDK42847.1"/>
    <property type="molecule type" value="Genomic_DNA"/>
</dbReference>
<reference evidence="2 3" key="2">
    <citation type="submission" date="2018-11" db="EMBL/GenBank/DDBJ databases">
        <authorList>
            <consortium name="Pathogen Informatics"/>
        </authorList>
    </citation>
    <scope>NUCLEOTIDE SEQUENCE [LARGE SCALE GENOMIC DNA]</scope>
</reference>
<feature type="region of interest" description="Disordered" evidence="1">
    <location>
        <begin position="1"/>
        <end position="39"/>
    </location>
</feature>
<gene>
    <name evidence="2" type="ORF">GPUH_LOCUS4153</name>
</gene>
<name>A0A183D611_9BILA</name>
<dbReference type="WBParaSite" id="GPUH_0000415901-mRNA-1">
    <property type="protein sequence ID" value="GPUH_0000415901-mRNA-1"/>
    <property type="gene ID" value="GPUH_0000415901"/>
</dbReference>
<evidence type="ECO:0000313" key="3">
    <source>
        <dbReference type="Proteomes" id="UP000271098"/>
    </source>
</evidence>
<reference evidence="4" key="1">
    <citation type="submission" date="2016-06" db="UniProtKB">
        <authorList>
            <consortium name="WormBaseParasite"/>
        </authorList>
    </citation>
    <scope>IDENTIFICATION</scope>
</reference>
<proteinExistence type="predicted"/>
<accession>A0A183D611</accession>
<keyword evidence="3" id="KW-1185">Reference proteome</keyword>
<evidence type="ECO:0000313" key="4">
    <source>
        <dbReference type="WBParaSite" id="GPUH_0000415901-mRNA-1"/>
    </source>
</evidence>
<evidence type="ECO:0000313" key="2">
    <source>
        <dbReference type="EMBL" id="VDK42847.1"/>
    </source>
</evidence>
<dbReference type="Proteomes" id="UP000271098">
    <property type="component" value="Unassembled WGS sequence"/>
</dbReference>